<evidence type="ECO:0000256" key="1">
    <source>
        <dbReference type="ARBA" id="ARBA00009518"/>
    </source>
</evidence>
<evidence type="ECO:0000313" key="9">
    <source>
        <dbReference type="EMBL" id="QJI03821.1"/>
    </source>
</evidence>
<accession>A0A6H2A429</accession>
<evidence type="ECO:0000256" key="2">
    <source>
        <dbReference type="ARBA" id="ARBA00022763"/>
    </source>
</evidence>
<keyword evidence="3" id="KW-0460">Magnesium</keyword>
<dbReference type="Pfam" id="PF02075">
    <property type="entry name" value="RuvC"/>
    <property type="match status" value="1"/>
</dbReference>
<proteinExistence type="inferred from homology"/>
<evidence type="ECO:0000256" key="4">
    <source>
        <dbReference type="ARBA" id="ARBA00023125"/>
    </source>
</evidence>
<dbReference type="AlphaFoldDB" id="A0A6H2A429"/>
<dbReference type="InterPro" id="IPR002176">
    <property type="entry name" value="X-over_junc_endoDNase_RuvC"/>
</dbReference>
<dbReference type="GO" id="GO:0003677">
    <property type="term" value="F:DNA binding"/>
    <property type="evidence" value="ECO:0007669"/>
    <property type="project" value="UniProtKB-KW"/>
</dbReference>
<dbReference type="GO" id="GO:0006310">
    <property type="term" value="P:DNA recombination"/>
    <property type="evidence" value="ECO:0007669"/>
    <property type="project" value="UniProtKB-KW"/>
</dbReference>
<keyword evidence="6" id="KW-0234">DNA repair</keyword>
<gene>
    <name evidence="8" type="ORF">MM415A02079_0010</name>
    <name evidence="7" type="ORF">TM448A04580_0005</name>
    <name evidence="9" type="ORF">TM448B05099_0007</name>
</gene>
<keyword evidence="4" id="KW-0238">DNA-binding</keyword>
<evidence type="ECO:0000256" key="3">
    <source>
        <dbReference type="ARBA" id="ARBA00022842"/>
    </source>
</evidence>
<sequence length="170" mass="19677">MITLKIKDLEKKLNRKISKNINLLAVDTASKTGWAKITTTDKDIKIDYGFIDIQSKDKEFKYNQMIDTFPELIKGCDKVIIEDVFLRFNVMVHSMLSRIGMIVYVIAHQLKVKDKYFIWASSSRKLIGLKNAKKDIVQKEFKEKFNIKIEDEDIIDSLILGFGGLIEKVD</sequence>
<keyword evidence="2" id="KW-0227">DNA damage</keyword>
<organism evidence="7">
    <name type="scientific">viral metagenome</name>
    <dbReference type="NCBI Taxonomy" id="1070528"/>
    <lineage>
        <taxon>unclassified sequences</taxon>
        <taxon>metagenomes</taxon>
        <taxon>organismal metagenomes</taxon>
    </lineage>
</organism>
<name>A0A6H2A429_9ZZZZ</name>
<keyword evidence="5" id="KW-0233">DNA recombination</keyword>
<evidence type="ECO:0000256" key="6">
    <source>
        <dbReference type="ARBA" id="ARBA00023204"/>
    </source>
</evidence>
<dbReference type="EMBL" id="MT145122">
    <property type="protein sequence ID" value="QJI03821.1"/>
    <property type="molecule type" value="Genomic_DNA"/>
</dbReference>
<dbReference type="InterPro" id="IPR012337">
    <property type="entry name" value="RNaseH-like_sf"/>
</dbReference>
<dbReference type="EMBL" id="MT142081">
    <property type="protein sequence ID" value="QJA74200.1"/>
    <property type="molecule type" value="Genomic_DNA"/>
</dbReference>
<dbReference type="EMBL" id="MT144492">
    <property type="protein sequence ID" value="QJA54275.1"/>
    <property type="molecule type" value="Genomic_DNA"/>
</dbReference>
<protein>
    <submittedName>
        <fullName evidence="7">Putative Crossover junction endodeoxyribonuclease</fullName>
    </submittedName>
</protein>
<dbReference type="Gene3D" id="3.30.420.10">
    <property type="entry name" value="Ribonuclease H-like superfamily/Ribonuclease H"/>
    <property type="match status" value="1"/>
</dbReference>
<comment type="similarity">
    <text evidence="1">Belongs to the RuvC family.</text>
</comment>
<evidence type="ECO:0000256" key="5">
    <source>
        <dbReference type="ARBA" id="ARBA00023172"/>
    </source>
</evidence>
<dbReference type="GO" id="GO:0006281">
    <property type="term" value="P:DNA repair"/>
    <property type="evidence" value="ECO:0007669"/>
    <property type="project" value="UniProtKB-KW"/>
</dbReference>
<dbReference type="SUPFAM" id="SSF53098">
    <property type="entry name" value="Ribonuclease H-like"/>
    <property type="match status" value="1"/>
</dbReference>
<evidence type="ECO:0000313" key="7">
    <source>
        <dbReference type="EMBL" id="QJA54275.1"/>
    </source>
</evidence>
<dbReference type="InterPro" id="IPR036397">
    <property type="entry name" value="RNaseH_sf"/>
</dbReference>
<evidence type="ECO:0000313" key="8">
    <source>
        <dbReference type="EMBL" id="QJA74200.1"/>
    </source>
</evidence>
<reference evidence="7" key="1">
    <citation type="submission" date="2020-03" db="EMBL/GenBank/DDBJ databases">
        <title>The deep terrestrial virosphere.</title>
        <authorList>
            <person name="Holmfeldt K."/>
            <person name="Nilsson E."/>
            <person name="Simone D."/>
            <person name="Lopez-Fernandez M."/>
            <person name="Wu X."/>
            <person name="de Brujin I."/>
            <person name="Lundin D."/>
            <person name="Andersson A."/>
            <person name="Bertilsson S."/>
            <person name="Dopson M."/>
        </authorList>
    </citation>
    <scope>NUCLEOTIDE SEQUENCE</scope>
    <source>
        <strain evidence="8">MM415A02079</strain>
        <strain evidence="7">TM448A04580</strain>
        <strain evidence="9">TM448B05099</strain>
    </source>
</reference>
<dbReference type="GO" id="GO:0004520">
    <property type="term" value="F:DNA endonuclease activity"/>
    <property type="evidence" value="ECO:0007669"/>
    <property type="project" value="InterPro"/>
</dbReference>